<comment type="pathway">
    <text evidence="2 9">Cofactor biosynthesis; adenosylcobalamin biosynthesis.</text>
</comment>
<comment type="caution">
    <text evidence="10">The sequence shown here is derived from an EMBL/GenBank/DDBJ whole genome shotgun (WGS) entry which is preliminary data.</text>
</comment>
<dbReference type="PANTHER" id="PTHR34308">
    <property type="entry name" value="COBALAMIN BIOSYNTHESIS PROTEIN CBIB"/>
    <property type="match status" value="1"/>
</dbReference>
<protein>
    <recommendedName>
        <fullName evidence="9">Cobalamin biosynthesis protein CobD</fullName>
    </recommendedName>
</protein>
<comment type="similarity">
    <text evidence="3 9">Belongs to the CobD/CbiB family.</text>
</comment>
<dbReference type="InterPro" id="IPR004485">
    <property type="entry name" value="Cobalamin_biosynth_CobD/CbiB"/>
</dbReference>
<feature type="transmembrane region" description="Helical" evidence="9">
    <location>
        <begin position="156"/>
        <end position="177"/>
    </location>
</feature>
<sequence length="310" mass="32086">MYCAAMALGLMVDTLVGWPDRLFRSLSHPVVWIGALVSALDRHWNDGPPMRRRRAGALTVAAVLIATVLPAALVQWALPDGALGVVLTGVLSWPLIAARSLNDHVAAVARPLAAGDLAGARGAVARIVGRDPTTLDTAGVGRAALESLAENASDGVVAPLVWGAVAGLPGIAAYKAINTMDSMIGHRNDRYEDFGKAAARLDDLANLIPARLTAGLLALASGRPATAIAGMRRDAARHRSPNAGWPEAALAAALRVRLSGPRVYGGTIADEPWVNDGAPDPDAAAMGRGLALYRRTVLLCALLLGGLALI</sequence>
<evidence type="ECO:0000256" key="7">
    <source>
        <dbReference type="ARBA" id="ARBA00022989"/>
    </source>
</evidence>
<evidence type="ECO:0000256" key="8">
    <source>
        <dbReference type="ARBA" id="ARBA00023136"/>
    </source>
</evidence>
<comment type="subcellular location">
    <subcellularLocation>
        <location evidence="1 9">Cell membrane</location>
        <topology evidence="1 9">Multi-pass membrane protein</topology>
    </subcellularLocation>
</comment>
<proteinExistence type="inferred from homology"/>
<dbReference type="GO" id="GO:0048472">
    <property type="term" value="F:threonine-phosphate decarboxylase activity"/>
    <property type="evidence" value="ECO:0007669"/>
    <property type="project" value="InterPro"/>
</dbReference>
<dbReference type="Pfam" id="PF03186">
    <property type="entry name" value="CobD_Cbib"/>
    <property type="match status" value="1"/>
</dbReference>
<dbReference type="OrthoDB" id="9811967at2"/>
<evidence type="ECO:0000256" key="2">
    <source>
        <dbReference type="ARBA" id="ARBA00004953"/>
    </source>
</evidence>
<evidence type="ECO:0000313" key="11">
    <source>
        <dbReference type="Proteomes" id="UP000249165"/>
    </source>
</evidence>
<dbReference type="EMBL" id="QLMG01000019">
    <property type="protein sequence ID" value="RAK16675.1"/>
    <property type="molecule type" value="Genomic_DNA"/>
</dbReference>
<comment type="function">
    <text evidence="9">Converts cobyric acid to cobinamide by the addition of aminopropanol on the F carboxylic group.</text>
</comment>
<dbReference type="PANTHER" id="PTHR34308:SF1">
    <property type="entry name" value="COBALAMIN BIOSYNTHESIS PROTEIN CBIB"/>
    <property type="match status" value="1"/>
</dbReference>
<evidence type="ECO:0000256" key="4">
    <source>
        <dbReference type="ARBA" id="ARBA00022475"/>
    </source>
</evidence>
<evidence type="ECO:0000256" key="3">
    <source>
        <dbReference type="ARBA" id="ARBA00006263"/>
    </source>
</evidence>
<evidence type="ECO:0000256" key="9">
    <source>
        <dbReference type="HAMAP-Rule" id="MF_00024"/>
    </source>
</evidence>
<dbReference type="Proteomes" id="UP000249165">
    <property type="component" value="Unassembled WGS sequence"/>
</dbReference>
<feature type="transmembrane region" description="Helical" evidence="9">
    <location>
        <begin position="56"/>
        <end position="78"/>
    </location>
</feature>
<dbReference type="AlphaFoldDB" id="A0A327YA60"/>
<evidence type="ECO:0000256" key="1">
    <source>
        <dbReference type="ARBA" id="ARBA00004651"/>
    </source>
</evidence>
<name>A0A327YA60_9RHOB</name>
<gene>
    <name evidence="9" type="primary">cobD</name>
    <name evidence="10" type="ORF">ATI53_101939</name>
</gene>
<keyword evidence="6 9" id="KW-0812">Transmembrane</keyword>
<evidence type="ECO:0000256" key="6">
    <source>
        <dbReference type="ARBA" id="ARBA00022692"/>
    </source>
</evidence>
<evidence type="ECO:0000256" key="5">
    <source>
        <dbReference type="ARBA" id="ARBA00022573"/>
    </source>
</evidence>
<keyword evidence="5 9" id="KW-0169">Cobalamin biosynthesis</keyword>
<dbReference type="GO" id="GO:0015420">
    <property type="term" value="F:ABC-type vitamin B12 transporter activity"/>
    <property type="evidence" value="ECO:0007669"/>
    <property type="project" value="UniProtKB-UniRule"/>
</dbReference>
<evidence type="ECO:0000313" key="10">
    <source>
        <dbReference type="EMBL" id="RAK16675.1"/>
    </source>
</evidence>
<dbReference type="UniPathway" id="UPA00148"/>
<keyword evidence="8 9" id="KW-0472">Membrane</keyword>
<keyword evidence="4 9" id="KW-1003">Cell membrane</keyword>
<reference evidence="10 11" key="1">
    <citation type="submission" date="2018-06" db="EMBL/GenBank/DDBJ databases">
        <title>Genomic Encyclopedia of Archaeal and Bacterial Type Strains, Phase II (KMG-II): from individual species to whole genera.</title>
        <authorList>
            <person name="Goeker M."/>
        </authorList>
    </citation>
    <scope>NUCLEOTIDE SEQUENCE [LARGE SCALE GENOMIC DNA]</scope>
    <source>
        <strain evidence="10 11">DSM 22011</strain>
    </source>
</reference>
<keyword evidence="7 9" id="KW-1133">Transmembrane helix</keyword>
<accession>A0A327YA60</accession>
<dbReference type="HAMAP" id="MF_00024">
    <property type="entry name" value="CobD_CbiB"/>
    <property type="match status" value="1"/>
</dbReference>
<comment type="caution">
    <text evidence="9">Lacks conserved residue(s) required for the propagation of feature annotation.</text>
</comment>
<dbReference type="GO" id="GO:0009236">
    <property type="term" value="P:cobalamin biosynthetic process"/>
    <property type="evidence" value="ECO:0007669"/>
    <property type="project" value="UniProtKB-UniRule"/>
</dbReference>
<organism evidence="10 11">
    <name type="scientific">Salipiger aestuarii</name>
    <dbReference type="NCBI Taxonomy" id="568098"/>
    <lineage>
        <taxon>Bacteria</taxon>
        <taxon>Pseudomonadati</taxon>
        <taxon>Pseudomonadota</taxon>
        <taxon>Alphaproteobacteria</taxon>
        <taxon>Rhodobacterales</taxon>
        <taxon>Roseobacteraceae</taxon>
        <taxon>Salipiger</taxon>
    </lineage>
</organism>
<dbReference type="NCBIfam" id="TIGR00380">
    <property type="entry name" value="cobal_cbiB"/>
    <property type="match status" value="1"/>
</dbReference>
<dbReference type="GO" id="GO:0005886">
    <property type="term" value="C:plasma membrane"/>
    <property type="evidence" value="ECO:0007669"/>
    <property type="project" value="UniProtKB-SubCell"/>
</dbReference>
<keyword evidence="11" id="KW-1185">Reference proteome</keyword>